<keyword evidence="6" id="KW-0496">Mitochondrion</keyword>
<dbReference type="GO" id="GO:0005739">
    <property type="term" value="C:mitochondrion"/>
    <property type="evidence" value="ECO:0007669"/>
    <property type="project" value="UniProtKB-SubCell"/>
</dbReference>
<dbReference type="InterPro" id="IPR011765">
    <property type="entry name" value="Pept_M16_N"/>
</dbReference>
<dbReference type="InterPro" id="IPR011249">
    <property type="entry name" value="Metalloenz_LuxS/M16"/>
</dbReference>
<evidence type="ECO:0000256" key="9">
    <source>
        <dbReference type="ARBA" id="ARBA00032315"/>
    </source>
</evidence>
<dbReference type="Pfam" id="PF00675">
    <property type="entry name" value="Peptidase_M16"/>
    <property type="match status" value="1"/>
</dbReference>
<dbReference type="PROSITE" id="PS00143">
    <property type="entry name" value="INSULINASE"/>
    <property type="match status" value="1"/>
</dbReference>
<keyword evidence="14" id="KW-1185">Reference proteome</keyword>
<dbReference type="Gene3D" id="3.30.830.10">
    <property type="entry name" value="Metalloenzyme, LuxS/M16 peptidase-like"/>
    <property type="match status" value="2"/>
</dbReference>
<protein>
    <recommendedName>
        <fullName evidence="8">Alpha-MPP</fullName>
    </recommendedName>
    <alternativeName>
        <fullName evidence="9">Inactive zinc metalloprotease alpha</fullName>
    </alternativeName>
</protein>
<gene>
    <name evidence="13" type="ORF">A4U43_C02F7770</name>
</gene>
<dbReference type="PANTHER" id="PTHR11851">
    <property type="entry name" value="METALLOPROTEASE"/>
    <property type="match status" value="1"/>
</dbReference>
<dbReference type="EMBL" id="CM007382">
    <property type="protein sequence ID" value="ONK77552.1"/>
    <property type="molecule type" value="Genomic_DNA"/>
</dbReference>
<dbReference type="InterPro" id="IPR050361">
    <property type="entry name" value="MPP/UQCRC_Complex"/>
</dbReference>
<comment type="similarity">
    <text evidence="4 10">Belongs to the peptidase M16 family.</text>
</comment>
<dbReference type="Proteomes" id="UP000243459">
    <property type="component" value="Chromosome 2"/>
</dbReference>
<dbReference type="PANTHER" id="PTHR11851:SF49">
    <property type="entry name" value="MITOCHONDRIAL-PROCESSING PEPTIDASE SUBUNIT ALPHA"/>
    <property type="match status" value="1"/>
</dbReference>
<evidence type="ECO:0000313" key="14">
    <source>
        <dbReference type="Proteomes" id="UP000243459"/>
    </source>
</evidence>
<proteinExistence type="inferred from homology"/>
<comment type="subcellular location">
    <subcellularLocation>
        <location evidence="3">Membrane</location>
    </subcellularLocation>
    <subcellularLocation>
        <location evidence="2">Mitochondrion</location>
    </subcellularLocation>
</comment>
<name>A0A5P1FHH9_ASPOF</name>
<dbReference type="Pfam" id="PF05193">
    <property type="entry name" value="Peptidase_M16_C"/>
    <property type="match status" value="1"/>
</dbReference>
<dbReference type="GO" id="GO:0046872">
    <property type="term" value="F:metal ion binding"/>
    <property type="evidence" value="ECO:0007669"/>
    <property type="project" value="InterPro"/>
</dbReference>
<sequence>MFRSWNRSLLQKLLENGGCRSKFISMQSERMRGLNLASRYFSQEPLYSSQGSYSERFPPLFHPLPGLKLPPNLPDSVERSPTRITTLPNGLRIASEDASGPAACIGIFVDCGSVYESGEYIGVTHLLERLAFKSTKNRSHLQIIHDVEKTGGNLSTSASREQMGYSYDTLKTYLPQAIELLIDCVRNPLFLDDEVEEQLAQVKREVGEVTNDPQKFLFEALHVSGYSGPLGNPLMAPESVLEKIDGSVIGKFHYENYTANRMVLSGYGVDHEHLLTIAEPLLYDLKRGTAVEVPKSTYIGGDFRHKADSEMTHVALAFEVPGGWHQEKYSTALTVLQTLMGGGGSFSAGGPGKGMHSRLYLRVLNAYREVQNFSAFCNINDDTGLFGIFLTTGSDFVEKAVDVAASELLAVATPGQVTELELLRAKNATKSAILTNLESRSICTEDIGRQILTYGCRNSLEYFLEILDELTVDDLTMISQKMLSSPLAMACMGDVDRVPNYDSVSRRFQVPN</sequence>
<keyword evidence="7" id="KW-0472">Membrane</keyword>
<dbReference type="GO" id="GO:0004222">
    <property type="term" value="F:metalloendopeptidase activity"/>
    <property type="evidence" value="ECO:0007669"/>
    <property type="project" value="InterPro"/>
</dbReference>
<dbReference type="OMA" id="SEMTHVA"/>
<organism evidence="13 14">
    <name type="scientific">Asparagus officinalis</name>
    <name type="common">Garden asparagus</name>
    <dbReference type="NCBI Taxonomy" id="4686"/>
    <lineage>
        <taxon>Eukaryota</taxon>
        <taxon>Viridiplantae</taxon>
        <taxon>Streptophyta</taxon>
        <taxon>Embryophyta</taxon>
        <taxon>Tracheophyta</taxon>
        <taxon>Spermatophyta</taxon>
        <taxon>Magnoliopsida</taxon>
        <taxon>Liliopsida</taxon>
        <taxon>Asparagales</taxon>
        <taxon>Asparagaceae</taxon>
        <taxon>Asparagoideae</taxon>
        <taxon>Asparagus</taxon>
    </lineage>
</organism>
<evidence type="ECO:0000256" key="3">
    <source>
        <dbReference type="ARBA" id="ARBA00004370"/>
    </source>
</evidence>
<evidence type="ECO:0000256" key="4">
    <source>
        <dbReference type="ARBA" id="ARBA00007261"/>
    </source>
</evidence>
<dbReference type="SUPFAM" id="SSF63411">
    <property type="entry name" value="LuxS/MPP-like metallohydrolase"/>
    <property type="match status" value="2"/>
</dbReference>
<dbReference type="GO" id="GO:0016020">
    <property type="term" value="C:membrane"/>
    <property type="evidence" value="ECO:0007669"/>
    <property type="project" value="UniProtKB-SubCell"/>
</dbReference>
<evidence type="ECO:0000313" key="13">
    <source>
        <dbReference type="EMBL" id="ONK77552.1"/>
    </source>
</evidence>
<evidence type="ECO:0000256" key="8">
    <source>
        <dbReference type="ARBA" id="ARBA00030006"/>
    </source>
</evidence>
<evidence type="ECO:0000256" key="1">
    <source>
        <dbReference type="ARBA" id="ARBA00002123"/>
    </source>
</evidence>
<keyword evidence="5" id="KW-0809">Transit peptide</keyword>
<accession>A0A5P1FHH9</accession>
<dbReference type="FunFam" id="3.30.830.10:FF:000008">
    <property type="entry name" value="Mitochondrial-processing peptidase subunit beta"/>
    <property type="match status" value="1"/>
</dbReference>
<evidence type="ECO:0000259" key="11">
    <source>
        <dbReference type="Pfam" id="PF00675"/>
    </source>
</evidence>
<evidence type="ECO:0000256" key="2">
    <source>
        <dbReference type="ARBA" id="ARBA00004173"/>
    </source>
</evidence>
<dbReference type="InterPro" id="IPR007863">
    <property type="entry name" value="Peptidase_M16_C"/>
</dbReference>
<dbReference type="GO" id="GO:0006508">
    <property type="term" value="P:proteolysis"/>
    <property type="evidence" value="ECO:0007669"/>
    <property type="project" value="InterPro"/>
</dbReference>
<evidence type="ECO:0000256" key="7">
    <source>
        <dbReference type="ARBA" id="ARBA00023136"/>
    </source>
</evidence>
<dbReference type="FunFam" id="3.30.830.10:FF:000022">
    <property type="entry name" value="mitochondrial-processing peptidase subunit alpha"/>
    <property type="match status" value="1"/>
</dbReference>
<dbReference type="AlphaFoldDB" id="A0A5P1FHH9"/>
<evidence type="ECO:0000259" key="12">
    <source>
        <dbReference type="Pfam" id="PF05193"/>
    </source>
</evidence>
<evidence type="ECO:0000256" key="6">
    <source>
        <dbReference type="ARBA" id="ARBA00023128"/>
    </source>
</evidence>
<evidence type="ECO:0000256" key="10">
    <source>
        <dbReference type="RuleBase" id="RU004447"/>
    </source>
</evidence>
<dbReference type="Gramene" id="ONK77552">
    <property type="protein sequence ID" value="ONK77552"/>
    <property type="gene ID" value="A4U43_C02F7770"/>
</dbReference>
<feature type="domain" description="Peptidase M16 C-terminal" evidence="12">
    <location>
        <begin position="251"/>
        <end position="428"/>
    </location>
</feature>
<evidence type="ECO:0000256" key="5">
    <source>
        <dbReference type="ARBA" id="ARBA00022946"/>
    </source>
</evidence>
<reference evidence="14" key="1">
    <citation type="journal article" date="2017" name="Nat. Commun.">
        <title>The asparagus genome sheds light on the origin and evolution of a young Y chromosome.</title>
        <authorList>
            <person name="Harkess A."/>
            <person name="Zhou J."/>
            <person name="Xu C."/>
            <person name="Bowers J.E."/>
            <person name="Van der Hulst R."/>
            <person name="Ayyampalayam S."/>
            <person name="Mercati F."/>
            <person name="Riccardi P."/>
            <person name="McKain M.R."/>
            <person name="Kakrana A."/>
            <person name="Tang H."/>
            <person name="Ray J."/>
            <person name="Groenendijk J."/>
            <person name="Arikit S."/>
            <person name="Mathioni S.M."/>
            <person name="Nakano M."/>
            <person name="Shan H."/>
            <person name="Telgmann-Rauber A."/>
            <person name="Kanno A."/>
            <person name="Yue Z."/>
            <person name="Chen H."/>
            <person name="Li W."/>
            <person name="Chen Y."/>
            <person name="Xu X."/>
            <person name="Zhang Y."/>
            <person name="Luo S."/>
            <person name="Chen H."/>
            <person name="Gao J."/>
            <person name="Mao Z."/>
            <person name="Pires J.C."/>
            <person name="Luo M."/>
            <person name="Kudrna D."/>
            <person name="Wing R.A."/>
            <person name="Meyers B.C."/>
            <person name="Yi K."/>
            <person name="Kong H."/>
            <person name="Lavrijsen P."/>
            <person name="Sunseri F."/>
            <person name="Falavigna A."/>
            <person name="Ye Y."/>
            <person name="Leebens-Mack J.H."/>
            <person name="Chen G."/>
        </authorList>
    </citation>
    <scope>NUCLEOTIDE SEQUENCE [LARGE SCALE GENOMIC DNA]</scope>
    <source>
        <strain evidence="14">cv. DH0086</strain>
    </source>
</reference>
<dbReference type="InterPro" id="IPR001431">
    <property type="entry name" value="Pept_M16_Zn_BS"/>
</dbReference>
<comment type="function">
    <text evidence="1">Substrate recognition and binding subunit of the essential mitochondrial processing protease (MPP), which cleaves the mitochondrial sequence off newly imported precursors proteins.</text>
</comment>
<feature type="domain" description="Peptidase M16 N-terminal" evidence="11">
    <location>
        <begin position="92"/>
        <end position="238"/>
    </location>
</feature>